<gene>
    <name evidence="3" type="ORF">GCM10007036_33830</name>
</gene>
<accession>A0A917I8L9</accession>
<comment type="caution">
    <text evidence="3">The sequence shown here is derived from an EMBL/GenBank/DDBJ whole genome shotgun (WGS) entry which is preliminary data.</text>
</comment>
<dbReference type="Pfam" id="PF19220">
    <property type="entry name" value="Rod_CreS"/>
    <property type="match status" value="1"/>
</dbReference>
<feature type="domain" description="Crescentin coiled-coil" evidence="2">
    <location>
        <begin position="1"/>
        <end position="231"/>
    </location>
</feature>
<organism evidence="3 4">
    <name type="scientific">Alsobacter metallidurans</name>
    <dbReference type="NCBI Taxonomy" id="340221"/>
    <lineage>
        <taxon>Bacteria</taxon>
        <taxon>Pseudomonadati</taxon>
        <taxon>Pseudomonadota</taxon>
        <taxon>Alphaproteobacteria</taxon>
        <taxon>Hyphomicrobiales</taxon>
        <taxon>Alsobacteraceae</taxon>
        <taxon>Alsobacter</taxon>
    </lineage>
</organism>
<dbReference type="EMBL" id="BMES01000002">
    <property type="protein sequence ID" value="GGH26210.1"/>
    <property type="molecule type" value="Genomic_DNA"/>
</dbReference>
<reference evidence="3" key="1">
    <citation type="journal article" date="2014" name="Int. J. Syst. Evol. Microbiol.">
        <title>Complete genome sequence of Corynebacterium casei LMG S-19264T (=DSM 44701T), isolated from a smear-ripened cheese.</title>
        <authorList>
            <consortium name="US DOE Joint Genome Institute (JGI-PGF)"/>
            <person name="Walter F."/>
            <person name="Albersmeier A."/>
            <person name="Kalinowski J."/>
            <person name="Ruckert C."/>
        </authorList>
    </citation>
    <scope>NUCLEOTIDE SEQUENCE</scope>
    <source>
        <strain evidence="3">CGMCC 1.12214</strain>
    </source>
</reference>
<feature type="coiled-coil region" evidence="1">
    <location>
        <begin position="91"/>
        <end position="244"/>
    </location>
</feature>
<evidence type="ECO:0000313" key="3">
    <source>
        <dbReference type="EMBL" id="GGH26210.1"/>
    </source>
</evidence>
<keyword evidence="4" id="KW-1185">Reference proteome</keyword>
<dbReference type="Proteomes" id="UP000603912">
    <property type="component" value="Unassembled WGS sequence"/>
</dbReference>
<evidence type="ECO:0000259" key="2">
    <source>
        <dbReference type="Pfam" id="PF19220"/>
    </source>
</evidence>
<evidence type="ECO:0000313" key="4">
    <source>
        <dbReference type="Proteomes" id="UP000603912"/>
    </source>
</evidence>
<dbReference type="InterPro" id="IPR043652">
    <property type="entry name" value="CreS_CC"/>
</dbReference>
<feature type="coiled-coil region" evidence="1">
    <location>
        <begin position="13"/>
        <end position="40"/>
    </location>
</feature>
<proteinExistence type="predicted"/>
<protein>
    <recommendedName>
        <fullName evidence="2">Crescentin coiled-coil domain-containing protein</fullName>
    </recommendedName>
</protein>
<dbReference type="AlphaFoldDB" id="A0A917I8L9"/>
<evidence type="ECO:0000256" key="1">
    <source>
        <dbReference type="SAM" id="Coils"/>
    </source>
</evidence>
<keyword evidence="1" id="KW-0175">Coiled coil</keyword>
<name>A0A917I8L9_9HYPH</name>
<sequence>MLARDNERLSRAVDDQVRRIGELTARRDELERLLADETARAGRLESGLSEETARRQRLEMQREGEQTAASVEIAALTLKSEGLGSRLASTLQTLSETREHLRDKVERVQLAEQAAAVAALDNTAYARKVAAAQDEAQRALDALADLRATNAELVAKIETLEGAVGLKAAELEAAGAQAQVLADRVEQLKARNAEERAALEAANRRLENALQGERAERSLAQGALTIARESRARLQSEFASLRRRSEQEPRHAGDQASATVAGLATASAAVATAAAALAAADDPKSAAVEAQMRRIELTETAT</sequence>
<reference evidence="3" key="2">
    <citation type="submission" date="2020-09" db="EMBL/GenBank/DDBJ databases">
        <authorList>
            <person name="Sun Q."/>
            <person name="Zhou Y."/>
        </authorList>
    </citation>
    <scope>NUCLEOTIDE SEQUENCE</scope>
    <source>
        <strain evidence="3">CGMCC 1.12214</strain>
    </source>
</reference>